<evidence type="ECO:0000313" key="1">
    <source>
        <dbReference type="EMBL" id="PSH65467.1"/>
    </source>
</evidence>
<dbReference type="AlphaFoldDB" id="A0A2P7BG75"/>
<reference evidence="2" key="1">
    <citation type="submission" date="2017-11" db="EMBL/GenBank/DDBJ databases">
        <authorList>
            <person name="Kuznetsova I."/>
            <person name="Sazanova A."/>
            <person name="Chirak E."/>
            <person name="Safronova V."/>
            <person name="Willems A."/>
        </authorList>
    </citation>
    <scope>NUCLEOTIDE SEQUENCE [LARGE SCALE GENOMIC DNA]</scope>
    <source>
        <strain evidence="2">CCBAU 03422</strain>
    </source>
</reference>
<evidence type="ECO:0000313" key="2">
    <source>
        <dbReference type="Proteomes" id="UP000241764"/>
    </source>
</evidence>
<dbReference type="RefSeq" id="WP_106663880.1">
    <property type="nucleotide sequence ID" value="NZ_PGGM01000003.1"/>
</dbReference>
<comment type="caution">
    <text evidence="1">The sequence shown here is derived from an EMBL/GenBank/DDBJ whole genome shotgun (WGS) entry which is preliminary data.</text>
</comment>
<keyword evidence="2" id="KW-1185">Reference proteome</keyword>
<proteinExistence type="predicted"/>
<protein>
    <submittedName>
        <fullName evidence="1">Uncharacterized protein</fullName>
    </submittedName>
</protein>
<gene>
    <name evidence="1" type="ORF">CU103_10795</name>
</gene>
<dbReference type="Proteomes" id="UP000241764">
    <property type="component" value="Unassembled WGS sequence"/>
</dbReference>
<accession>A0A2P7BG75</accession>
<organism evidence="1 2">
    <name type="scientific">Phyllobacterium sophorae</name>
    <dbReference type="NCBI Taxonomy" id="1520277"/>
    <lineage>
        <taxon>Bacteria</taxon>
        <taxon>Pseudomonadati</taxon>
        <taxon>Pseudomonadota</taxon>
        <taxon>Alphaproteobacteria</taxon>
        <taxon>Hyphomicrobiales</taxon>
        <taxon>Phyllobacteriaceae</taxon>
        <taxon>Phyllobacterium</taxon>
    </lineage>
</organism>
<name>A0A2P7BG75_9HYPH</name>
<dbReference type="EMBL" id="PGGM01000003">
    <property type="protein sequence ID" value="PSH65467.1"/>
    <property type="molecule type" value="Genomic_DNA"/>
</dbReference>
<sequence>MSINAPAVFREIGGALHLYRTPDNPLLVDLVAVSFIGHGIAIGDVAFFAPGFQTLKGSALANHVDQVAGNKEANSRIA</sequence>